<comment type="caution">
    <text evidence="1">The sequence shown here is derived from an EMBL/GenBank/DDBJ whole genome shotgun (WGS) entry which is preliminary data.</text>
</comment>
<dbReference type="HOGENOM" id="CLU_2158778_0_0_1"/>
<keyword evidence="2" id="KW-1185">Reference proteome</keyword>
<dbReference type="EMBL" id="ABDF02000001">
    <property type="protein sequence ID" value="EHK27361.1"/>
    <property type="molecule type" value="Genomic_DNA"/>
</dbReference>
<dbReference type="AlphaFoldDB" id="G9ME67"/>
<dbReference type="Proteomes" id="UP000007115">
    <property type="component" value="Unassembled WGS sequence"/>
</dbReference>
<dbReference type="VEuPathDB" id="FungiDB:TRIVIDRAFT_217950"/>
<evidence type="ECO:0000313" key="2">
    <source>
        <dbReference type="Proteomes" id="UP000007115"/>
    </source>
</evidence>
<reference evidence="1 2" key="1">
    <citation type="journal article" date="2011" name="Genome Biol.">
        <title>Comparative genome sequence analysis underscores mycoparasitism as the ancestral life style of Trichoderma.</title>
        <authorList>
            <person name="Kubicek C.P."/>
            <person name="Herrera-Estrella A."/>
            <person name="Seidl-Seiboth V."/>
            <person name="Martinez D.A."/>
            <person name="Druzhinina I.S."/>
            <person name="Thon M."/>
            <person name="Zeilinger S."/>
            <person name="Casas-Flores S."/>
            <person name="Horwitz B.A."/>
            <person name="Mukherjee P.K."/>
            <person name="Mukherjee M."/>
            <person name="Kredics L."/>
            <person name="Alcaraz L.D."/>
            <person name="Aerts A."/>
            <person name="Antal Z."/>
            <person name="Atanasova L."/>
            <person name="Cervantes-Badillo M.G."/>
            <person name="Challacombe J."/>
            <person name="Chertkov O."/>
            <person name="McCluskey K."/>
            <person name="Coulpier F."/>
            <person name="Deshpande N."/>
            <person name="von Doehren H."/>
            <person name="Ebbole D.J."/>
            <person name="Esquivel-Naranjo E.U."/>
            <person name="Fekete E."/>
            <person name="Flipphi M."/>
            <person name="Glaser F."/>
            <person name="Gomez-Rodriguez E.Y."/>
            <person name="Gruber S."/>
            <person name="Han C."/>
            <person name="Henrissat B."/>
            <person name="Hermosa R."/>
            <person name="Hernandez-Onate M."/>
            <person name="Karaffa L."/>
            <person name="Kosti I."/>
            <person name="Le Crom S."/>
            <person name="Lindquist E."/>
            <person name="Lucas S."/>
            <person name="Luebeck M."/>
            <person name="Luebeck P.S."/>
            <person name="Margeot A."/>
            <person name="Metz B."/>
            <person name="Misra M."/>
            <person name="Nevalainen H."/>
            <person name="Omann M."/>
            <person name="Packer N."/>
            <person name="Perrone G."/>
            <person name="Uresti-Rivera E.E."/>
            <person name="Salamov A."/>
            <person name="Schmoll M."/>
            <person name="Seiboth B."/>
            <person name="Shapiro H."/>
            <person name="Sukno S."/>
            <person name="Tamayo-Ramos J.A."/>
            <person name="Tisch D."/>
            <person name="Wiest A."/>
            <person name="Wilkinson H.H."/>
            <person name="Zhang M."/>
            <person name="Coutinho P.M."/>
            <person name="Kenerley C.M."/>
            <person name="Monte E."/>
            <person name="Baker S.E."/>
            <person name="Grigoriev I.V."/>
        </authorList>
    </citation>
    <scope>NUCLEOTIDE SEQUENCE [LARGE SCALE GENOMIC DNA]</scope>
    <source>
        <strain evidence="2">Gv29-8 / FGSC 10586</strain>
    </source>
</reference>
<dbReference type="RefSeq" id="XP_013961563.1">
    <property type="nucleotide sequence ID" value="XM_014106088.1"/>
</dbReference>
<gene>
    <name evidence="1" type="ORF">TRIVIDRAFT_217950</name>
</gene>
<proteinExistence type="predicted"/>
<accession>G9ME67</accession>
<dbReference type="InParanoid" id="G9ME67"/>
<evidence type="ECO:0000313" key="1">
    <source>
        <dbReference type="EMBL" id="EHK27361.1"/>
    </source>
</evidence>
<organism evidence="1 2">
    <name type="scientific">Hypocrea virens (strain Gv29-8 / FGSC 10586)</name>
    <name type="common">Gliocladium virens</name>
    <name type="synonym">Trichoderma virens</name>
    <dbReference type="NCBI Taxonomy" id="413071"/>
    <lineage>
        <taxon>Eukaryota</taxon>
        <taxon>Fungi</taxon>
        <taxon>Dikarya</taxon>
        <taxon>Ascomycota</taxon>
        <taxon>Pezizomycotina</taxon>
        <taxon>Sordariomycetes</taxon>
        <taxon>Hypocreomycetidae</taxon>
        <taxon>Hypocreales</taxon>
        <taxon>Hypocreaceae</taxon>
        <taxon>Trichoderma</taxon>
    </lineage>
</organism>
<sequence>MTQDVRRERVDHAKCKRPEFSPAMLYKYSSDMNHASGIFHMAISIISGSTKSRSRPISAGCPRAADSINRGSISGYDGQKAKSSTSRCAVDLEMTGAEGLAGFAGLQDGAA</sequence>
<name>G9ME67_HYPVG</name>
<dbReference type="GeneID" id="25791312"/>
<protein>
    <submittedName>
        <fullName evidence="1">Uncharacterized protein</fullName>
    </submittedName>
</protein>